<dbReference type="InterPro" id="IPR013747">
    <property type="entry name" value="ACP_syn_III_C"/>
</dbReference>
<dbReference type="CDD" id="cd00830">
    <property type="entry name" value="KAS_III"/>
    <property type="match status" value="1"/>
</dbReference>
<dbReference type="FunFam" id="3.40.47.10:FF:000004">
    <property type="entry name" value="3-oxoacyl-[acyl-carrier-protein] synthase 3"/>
    <property type="match status" value="1"/>
</dbReference>
<dbReference type="EC" id="2.3.1.180" evidence="14"/>
<dbReference type="EMBL" id="CP011058">
    <property type="protein sequence ID" value="AJY73598.1"/>
    <property type="molecule type" value="Genomic_DNA"/>
</dbReference>
<feature type="active site" evidence="14">
    <location>
        <position position="121"/>
    </location>
</feature>
<dbReference type="HOGENOM" id="CLU_039592_3_1_9"/>
<dbReference type="SUPFAM" id="SSF53901">
    <property type="entry name" value="Thiolase-like"/>
    <property type="match status" value="1"/>
</dbReference>
<dbReference type="GO" id="GO:0004315">
    <property type="term" value="F:3-oxoacyl-[acyl-carrier-protein] synthase activity"/>
    <property type="evidence" value="ECO:0007669"/>
    <property type="project" value="InterPro"/>
</dbReference>
<keyword evidence="6 14" id="KW-0276">Fatty acid metabolism</keyword>
<dbReference type="UniPathway" id="UPA00094"/>
<evidence type="ECO:0000256" key="13">
    <source>
        <dbReference type="ARBA" id="ARBA00052985"/>
    </source>
</evidence>
<evidence type="ECO:0000256" key="5">
    <source>
        <dbReference type="ARBA" id="ARBA00022679"/>
    </source>
</evidence>
<evidence type="ECO:0000256" key="9">
    <source>
        <dbReference type="ARBA" id="ARBA00023315"/>
    </source>
</evidence>
<comment type="caution">
    <text evidence="14">Lacks conserved residue(s) required for the propagation of feature annotation.</text>
</comment>
<evidence type="ECO:0000256" key="4">
    <source>
        <dbReference type="ARBA" id="ARBA00022516"/>
    </source>
</evidence>
<dbReference type="Proteomes" id="UP000032633">
    <property type="component" value="Chromosome"/>
</dbReference>
<gene>
    <name evidence="14" type="primary">fabH</name>
    <name evidence="17" type="ORF">VN24_01840</name>
</gene>
<keyword evidence="3 14" id="KW-0963">Cytoplasm</keyword>
<dbReference type="GO" id="GO:0005737">
    <property type="term" value="C:cytoplasm"/>
    <property type="evidence" value="ECO:0007669"/>
    <property type="project" value="UniProtKB-SubCell"/>
</dbReference>
<comment type="domain">
    <text evidence="14">The last Arg residue of the ACP-binding site is essential for the weak association between ACP/AcpP and FabH.</text>
</comment>
<evidence type="ECO:0000313" key="18">
    <source>
        <dbReference type="Proteomes" id="UP000032633"/>
    </source>
</evidence>
<keyword evidence="7 14" id="KW-0443">Lipid metabolism</keyword>
<comment type="catalytic activity">
    <reaction evidence="13">
        <text>3-methylbutanoyl-CoA + malonyl-[ACP] + H(+) = 5-methyl-3-oxohexanoyl-[ACP] + CO2 + CoA</text>
        <dbReference type="Rhea" id="RHEA:42272"/>
        <dbReference type="Rhea" id="RHEA-COMP:9623"/>
        <dbReference type="Rhea" id="RHEA-COMP:9941"/>
        <dbReference type="ChEBI" id="CHEBI:15378"/>
        <dbReference type="ChEBI" id="CHEBI:16526"/>
        <dbReference type="ChEBI" id="CHEBI:57287"/>
        <dbReference type="ChEBI" id="CHEBI:57345"/>
        <dbReference type="ChEBI" id="CHEBI:78449"/>
        <dbReference type="ChEBI" id="CHEBI:78822"/>
        <dbReference type="EC" id="2.3.1.300"/>
    </reaction>
    <physiologicalReaction direction="left-to-right" evidence="13">
        <dbReference type="Rhea" id="RHEA:42273"/>
    </physiologicalReaction>
</comment>
<dbReference type="KEGG" id="pbj:VN24_01840"/>
<comment type="catalytic activity">
    <reaction evidence="12">
        <text>2-methylpropanoyl-CoA + malonyl-[ACP] + H(+) = 4-methyl-3-oxopentanoyl-[ACP] + CO2 + CoA</text>
        <dbReference type="Rhea" id="RHEA:42268"/>
        <dbReference type="Rhea" id="RHEA-COMP:9623"/>
        <dbReference type="Rhea" id="RHEA-COMP:9940"/>
        <dbReference type="ChEBI" id="CHEBI:15378"/>
        <dbReference type="ChEBI" id="CHEBI:16526"/>
        <dbReference type="ChEBI" id="CHEBI:57287"/>
        <dbReference type="ChEBI" id="CHEBI:57338"/>
        <dbReference type="ChEBI" id="CHEBI:78449"/>
        <dbReference type="ChEBI" id="CHEBI:78820"/>
        <dbReference type="EC" id="2.3.1.300"/>
    </reaction>
    <physiologicalReaction direction="left-to-right" evidence="12">
        <dbReference type="Rhea" id="RHEA:42269"/>
    </physiologicalReaction>
</comment>
<comment type="pathway">
    <text evidence="1 14">Lipid metabolism; fatty acid biosynthesis.</text>
</comment>
<evidence type="ECO:0000256" key="11">
    <source>
        <dbReference type="ARBA" id="ARBA00052407"/>
    </source>
</evidence>
<keyword evidence="14" id="KW-0511">Multifunctional enzyme</keyword>
<dbReference type="PANTHER" id="PTHR34069">
    <property type="entry name" value="3-OXOACYL-[ACYL-CARRIER-PROTEIN] SYNTHASE 3"/>
    <property type="match status" value="1"/>
</dbReference>
<sequence length="334" mass="35817">MQASVSSFHTKAIISAVGAYVPKRILSNADLEQMVETSDEWIMQRTGIRERRIAAEDEFCSDLCFAAVRNMMEQSGKEVDDVDYILVATTTPDTFFPSMAARVQAEFGIRQCGAADLNAACAGFITGLQMAGGLIASGAFRKILVIGAETLSKITDYTDRTTCILFGDGAGAVLVEAGDAQSESSFLGTLSLTDGAEGHQLYRSSLSASIGEVPIETTGNIVQNGRAVYRWAVSRVPEGIEQLLKQNGLAAADIDWFIPHNPNMRIIDSVCEKTGIPVSKTVTTLLHTGNTSAASIPIALDSALRDGRIRKGDRLLLYGFGGGLTQNGLLLRWE</sequence>
<dbReference type="InterPro" id="IPR004655">
    <property type="entry name" value="FabH"/>
</dbReference>
<reference evidence="17 18" key="1">
    <citation type="journal article" date="2015" name="J. Biotechnol.">
        <title>Complete genome sequence of Paenibacillus beijingensis 7188(T) (=DSM 24997(T)), a novel rhizobacterium from jujube garden soil.</title>
        <authorList>
            <person name="Kwak Y."/>
            <person name="Shin J.H."/>
        </authorList>
    </citation>
    <scope>NUCLEOTIDE SEQUENCE [LARGE SCALE GENOMIC DNA]</scope>
    <source>
        <strain evidence="17 18">DSM 24997</strain>
    </source>
</reference>
<organism evidence="17 18">
    <name type="scientific">Paenibacillus beijingensis</name>
    <dbReference type="NCBI Taxonomy" id="1126833"/>
    <lineage>
        <taxon>Bacteria</taxon>
        <taxon>Bacillati</taxon>
        <taxon>Bacillota</taxon>
        <taxon>Bacilli</taxon>
        <taxon>Bacillales</taxon>
        <taxon>Paenibacillaceae</taxon>
        <taxon>Paenibacillus</taxon>
    </lineage>
</organism>
<protein>
    <recommendedName>
        <fullName evidence="14">Beta-ketoacyl-[acyl-carrier-protein] synthase III</fullName>
        <shortName evidence="14">Beta-ketoacyl-ACP synthase III</shortName>
        <shortName evidence="14">KAS III</shortName>
        <ecNumber evidence="14">2.3.1.180</ecNumber>
    </recommendedName>
    <alternativeName>
        <fullName evidence="14">3-oxoacyl-[acyl-carrier-protein] synthase 3</fullName>
    </alternativeName>
    <alternativeName>
        <fullName evidence="14">3-oxoacyl-[acyl-carrier-protein] synthase III</fullName>
    </alternativeName>
</protein>
<keyword evidence="5 14" id="KW-0808">Transferase</keyword>
<name>A0A0D5NFA0_9BACL</name>
<dbReference type="NCBIfam" id="TIGR00747">
    <property type="entry name" value="fabH"/>
    <property type="match status" value="1"/>
</dbReference>
<dbReference type="NCBIfam" id="NF006829">
    <property type="entry name" value="PRK09352.1"/>
    <property type="match status" value="1"/>
</dbReference>
<dbReference type="InterPro" id="IPR016039">
    <property type="entry name" value="Thiolase-like"/>
</dbReference>
<evidence type="ECO:0000256" key="10">
    <source>
        <dbReference type="ARBA" id="ARBA00051096"/>
    </source>
</evidence>
<evidence type="ECO:0000256" key="3">
    <source>
        <dbReference type="ARBA" id="ARBA00022490"/>
    </source>
</evidence>
<evidence type="ECO:0000256" key="2">
    <source>
        <dbReference type="ARBA" id="ARBA00008642"/>
    </source>
</evidence>
<dbReference type="GO" id="GO:0044550">
    <property type="term" value="P:secondary metabolite biosynthetic process"/>
    <property type="evidence" value="ECO:0007669"/>
    <property type="project" value="TreeGrafter"/>
</dbReference>
<dbReference type="AlphaFoldDB" id="A0A0D5NFA0"/>
<evidence type="ECO:0000313" key="17">
    <source>
        <dbReference type="EMBL" id="AJY73598.1"/>
    </source>
</evidence>
<dbReference type="Gene3D" id="3.40.47.10">
    <property type="match status" value="1"/>
</dbReference>
<evidence type="ECO:0000256" key="7">
    <source>
        <dbReference type="ARBA" id="ARBA00023098"/>
    </source>
</evidence>
<comment type="catalytic activity">
    <reaction evidence="11">
        <text>(2S)-2-methylbutanoyl-CoA + malonyl-[ACP] + H(+) = (4S)-4-methyl-3-oxohexanoyl-[ACP] + CO2 + CoA</text>
        <dbReference type="Rhea" id="RHEA:42276"/>
        <dbReference type="Rhea" id="RHEA-COMP:9623"/>
        <dbReference type="Rhea" id="RHEA-COMP:17148"/>
        <dbReference type="ChEBI" id="CHEBI:15378"/>
        <dbReference type="ChEBI" id="CHEBI:16526"/>
        <dbReference type="ChEBI" id="CHEBI:57287"/>
        <dbReference type="ChEBI" id="CHEBI:78449"/>
        <dbReference type="ChEBI" id="CHEBI:88166"/>
        <dbReference type="ChEBI" id="CHEBI:167462"/>
        <dbReference type="EC" id="2.3.1.300"/>
    </reaction>
    <physiologicalReaction direction="left-to-right" evidence="11">
        <dbReference type="Rhea" id="RHEA:42277"/>
    </physiologicalReaction>
</comment>
<evidence type="ECO:0000259" key="15">
    <source>
        <dbReference type="Pfam" id="PF08541"/>
    </source>
</evidence>
<feature type="active site" evidence="14">
    <location>
        <position position="290"/>
    </location>
</feature>
<feature type="domain" description="Beta-ketoacyl-[acyl-carrier-protein] synthase III C-terminal" evidence="15">
    <location>
        <begin position="244"/>
        <end position="333"/>
    </location>
</feature>
<dbReference type="InterPro" id="IPR013751">
    <property type="entry name" value="ACP_syn_III_N"/>
</dbReference>
<keyword evidence="18" id="KW-1185">Reference proteome</keyword>
<evidence type="ECO:0000256" key="8">
    <source>
        <dbReference type="ARBA" id="ARBA00023160"/>
    </source>
</evidence>
<dbReference type="PANTHER" id="PTHR34069:SF2">
    <property type="entry name" value="BETA-KETOACYL-[ACYL-CARRIER-PROTEIN] SYNTHASE III"/>
    <property type="match status" value="1"/>
</dbReference>
<evidence type="ECO:0000256" key="14">
    <source>
        <dbReference type="HAMAP-Rule" id="MF_01815"/>
    </source>
</evidence>
<feature type="domain" description="Beta-ketoacyl-[acyl-carrier-protein] synthase III N-terminal" evidence="16">
    <location>
        <begin position="116"/>
        <end position="191"/>
    </location>
</feature>
<dbReference type="PATRIC" id="fig|1126833.4.peg.408"/>
<dbReference type="GO" id="GO:0033818">
    <property type="term" value="F:beta-ketoacyl-acyl-carrier-protein synthase III activity"/>
    <property type="evidence" value="ECO:0007669"/>
    <property type="project" value="UniProtKB-UniRule"/>
</dbReference>
<comment type="catalytic activity">
    <reaction evidence="10">
        <text>malonyl-[ACP] + acetyl-CoA + H(+) = 3-oxobutanoyl-[ACP] + CO2 + CoA</text>
        <dbReference type="Rhea" id="RHEA:12080"/>
        <dbReference type="Rhea" id="RHEA-COMP:9623"/>
        <dbReference type="Rhea" id="RHEA-COMP:9625"/>
        <dbReference type="ChEBI" id="CHEBI:15378"/>
        <dbReference type="ChEBI" id="CHEBI:16526"/>
        <dbReference type="ChEBI" id="CHEBI:57287"/>
        <dbReference type="ChEBI" id="CHEBI:57288"/>
        <dbReference type="ChEBI" id="CHEBI:78449"/>
        <dbReference type="ChEBI" id="CHEBI:78450"/>
        <dbReference type="EC" id="2.3.1.180"/>
    </reaction>
    <physiologicalReaction direction="left-to-right" evidence="10">
        <dbReference type="Rhea" id="RHEA:12081"/>
    </physiologicalReaction>
</comment>
<feature type="active site" evidence="14">
    <location>
        <position position="260"/>
    </location>
</feature>
<keyword evidence="9 14" id="KW-0012">Acyltransferase</keyword>
<keyword evidence="8 14" id="KW-0275">Fatty acid biosynthesis</keyword>
<evidence type="ECO:0000256" key="6">
    <source>
        <dbReference type="ARBA" id="ARBA00022832"/>
    </source>
</evidence>
<accession>A0A0D5NFA0</accession>
<keyword evidence="4 14" id="KW-0444">Lipid biosynthesis</keyword>
<comment type="function">
    <text evidence="14">Catalyzes the condensation reaction of fatty acid synthesis by the addition to an acyl acceptor of two carbons from malonyl-ACP. Catalyzes the first condensation reaction which initiates fatty acid synthesis and may therefore play a role in governing the total rate of fatty acid production. Possesses both acetoacetyl-ACP synthase and acetyl transacylase activities. Its substrate specificity determines the biosynthesis of branched-chain and/or straight-chain of fatty acids.</text>
</comment>
<dbReference type="Pfam" id="PF08541">
    <property type="entry name" value="ACP_syn_III_C"/>
    <property type="match status" value="1"/>
</dbReference>
<proteinExistence type="inferred from homology"/>
<comment type="subunit">
    <text evidence="14">Homodimer.</text>
</comment>
<dbReference type="Pfam" id="PF08545">
    <property type="entry name" value="ACP_syn_III"/>
    <property type="match status" value="1"/>
</dbReference>
<evidence type="ECO:0000256" key="12">
    <source>
        <dbReference type="ARBA" id="ARBA00052467"/>
    </source>
</evidence>
<comment type="similarity">
    <text evidence="2 14">Belongs to the thiolase-like superfamily. FabH family.</text>
</comment>
<dbReference type="RefSeq" id="WP_045669033.1">
    <property type="nucleotide sequence ID" value="NZ_CP011058.1"/>
</dbReference>
<evidence type="ECO:0000256" key="1">
    <source>
        <dbReference type="ARBA" id="ARBA00005194"/>
    </source>
</evidence>
<dbReference type="OrthoDB" id="9815506at2"/>
<comment type="subcellular location">
    <subcellularLocation>
        <location evidence="14">Cytoplasm</location>
    </subcellularLocation>
</comment>
<reference evidence="18" key="2">
    <citation type="submission" date="2015-03" db="EMBL/GenBank/DDBJ databases">
        <title>Genome sequence of Paenibacillus beijingensis strain DSM 24997T.</title>
        <authorList>
            <person name="Kwak Y."/>
            <person name="Shin J.-H."/>
        </authorList>
    </citation>
    <scope>NUCLEOTIDE SEQUENCE [LARGE SCALE GENOMIC DNA]</scope>
    <source>
        <strain evidence="18">DSM 24997</strain>
    </source>
</reference>
<dbReference type="HAMAP" id="MF_01815">
    <property type="entry name" value="FabH"/>
    <property type="match status" value="1"/>
</dbReference>
<evidence type="ECO:0000259" key="16">
    <source>
        <dbReference type="Pfam" id="PF08545"/>
    </source>
</evidence>
<dbReference type="GO" id="GO:0006633">
    <property type="term" value="P:fatty acid biosynthetic process"/>
    <property type="evidence" value="ECO:0007669"/>
    <property type="project" value="UniProtKB-UniRule"/>
</dbReference>
<dbReference type="STRING" id="1126833.VN24_01840"/>